<protein>
    <submittedName>
        <fullName evidence="1">Uncharacterized protein</fullName>
    </submittedName>
</protein>
<dbReference type="AlphaFoldDB" id="A0AAN6THG6"/>
<name>A0AAN6THG6_9PEZI</name>
<dbReference type="GeneID" id="89934105"/>
<organism evidence="1 2">
    <name type="scientific">Canariomyces notabilis</name>
    <dbReference type="NCBI Taxonomy" id="2074819"/>
    <lineage>
        <taxon>Eukaryota</taxon>
        <taxon>Fungi</taxon>
        <taxon>Dikarya</taxon>
        <taxon>Ascomycota</taxon>
        <taxon>Pezizomycotina</taxon>
        <taxon>Sordariomycetes</taxon>
        <taxon>Sordariomycetidae</taxon>
        <taxon>Sordariales</taxon>
        <taxon>Chaetomiaceae</taxon>
        <taxon>Canariomyces</taxon>
    </lineage>
</organism>
<dbReference type="EMBL" id="MU853336">
    <property type="protein sequence ID" value="KAK4114557.1"/>
    <property type="molecule type" value="Genomic_DNA"/>
</dbReference>
<accession>A0AAN6THG6</accession>
<keyword evidence="2" id="KW-1185">Reference proteome</keyword>
<dbReference type="RefSeq" id="XP_064672127.1">
    <property type="nucleotide sequence ID" value="XM_064809981.1"/>
</dbReference>
<comment type="caution">
    <text evidence="1">The sequence shown here is derived from an EMBL/GenBank/DDBJ whole genome shotgun (WGS) entry which is preliminary data.</text>
</comment>
<evidence type="ECO:0000313" key="2">
    <source>
        <dbReference type="Proteomes" id="UP001302812"/>
    </source>
</evidence>
<sequence length="179" mass="19698">MYQAAISVLKRKKSGRLAESYRTVAGATRQQRTRSRDSRQAVTTTIAHGRVLPDPCGRGCHGFRIARKNGHRTLTISVLMTLHIFSFRYYHCSSPFSANGHSCPAQPQGQLLAVPCSEMCAMHGTSADTTTFLASPQLHYENGVSPGLSRVARGTMAERRRTLVPEYGIVQGLGYQDIM</sequence>
<gene>
    <name evidence="1" type="ORF">N656DRAFT_535319</name>
</gene>
<reference evidence="1" key="1">
    <citation type="journal article" date="2023" name="Mol. Phylogenet. Evol.">
        <title>Genome-scale phylogeny and comparative genomics of the fungal order Sordariales.</title>
        <authorList>
            <person name="Hensen N."/>
            <person name="Bonometti L."/>
            <person name="Westerberg I."/>
            <person name="Brannstrom I.O."/>
            <person name="Guillou S."/>
            <person name="Cros-Aarteil S."/>
            <person name="Calhoun S."/>
            <person name="Haridas S."/>
            <person name="Kuo A."/>
            <person name="Mondo S."/>
            <person name="Pangilinan J."/>
            <person name="Riley R."/>
            <person name="LaButti K."/>
            <person name="Andreopoulos B."/>
            <person name="Lipzen A."/>
            <person name="Chen C."/>
            <person name="Yan M."/>
            <person name="Daum C."/>
            <person name="Ng V."/>
            <person name="Clum A."/>
            <person name="Steindorff A."/>
            <person name="Ohm R.A."/>
            <person name="Martin F."/>
            <person name="Silar P."/>
            <person name="Natvig D.O."/>
            <person name="Lalanne C."/>
            <person name="Gautier V."/>
            <person name="Ament-Velasquez S.L."/>
            <person name="Kruys A."/>
            <person name="Hutchinson M.I."/>
            <person name="Powell A.J."/>
            <person name="Barry K."/>
            <person name="Miller A.N."/>
            <person name="Grigoriev I.V."/>
            <person name="Debuchy R."/>
            <person name="Gladieux P."/>
            <person name="Hiltunen Thoren M."/>
            <person name="Johannesson H."/>
        </authorList>
    </citation>
    <scope>NUCLEOTIDE SEQUENCE</scope>
    <source>
        <strain evidence="1">CBS 508.74</strain>
    </source>
</reference>
<dbReference type="Proteomes" id="UP001302812">
    <property type="component" value="Unassembled WGS sequence"/>
</dbReference>
<reference evidence="1" key="2">
    <citation type="submission" date="2023-05" db="EMBL/GenBank/DDBJ databases">
        <authorList>
            <consortium name="Lawrence Berkeley National Laboratory"/>
            <person name="Steindorff A."/>
            <person name="Hensen N."/>
            <person name="Bonometti L."/>
            <person name="Westerberg I."/>
            <person name="Brannstrom I.O."/>
            <person name="Guillou S."/>
            <person name="Cros-Aarteil S."/>
            <person name="Calhoun S."/>
            <person name="Haridas S."/>
            <person name="Kuo A."/>
            <person name="Mondo S."/>
            <person name="Pangilinan J."/>
            <person name="Riley R."/>
            <person name="Labutti K."/>
            <person name="Andreopoulos B."/>
            <person name="Lipzen A."/>
            <person name="Chen C."/>
            <person name="Yanf M."/>
            <person name="Daum C."/>
            <person name="Ng V."/>
            <person name="Clum A."/>
            <person name="Ohm R."/>
            <person name="Martin F."/>
            <person name="Silar P."/>
            <person name="Natvig D."/>
            <person name="Lalanne C."/>
            <person name="Gautier V."/>
            <person name="Ament-Velasquez S.L."/>
            <person name="Kruys A."/>
            <person name="Hutchinson M.I."/>
            <person name="Powell A.J."/>
            <person name="Barry K."/>
            <person name="Miller A.N."/>
            <person name="Grigoriev I.V."/>
            <person name="Debuchy R."/>
            <person name="Gladieux P."/>
            <person name="Thoren M.H."/>
            <person name="Johannesson H."/>
        </authorList>
    </citation>
    <scope>NUCLEOTIDE SEQUENCE</scope>
    <source>
        <strain evidence="1">CBS 508.74</strain>
    </source>
</reference>
<proteinExistence type="predicted"/>
<evidence type="ECO:0000313" key="1">
    <source>
        <dbReference type="EMBL" id="KAK4114557.1"/>
    </source>
</evidence>